<dbReference type="PANTHER" id="PTHR47966">
    <property type="entry name" value="BETA-SITE APP-CLEAVING ENZYME, ISOFORM A-RELATED"/>
    <property type="match status" value="1"/>
</dbReference>
<comment type="subcellular location">
    <subcellularLocation>
        <location evidence="1">Vacuole</location>
    </subcellularLocation>
</comment>
<feature type="active site" evidence="10">
    <location>
        <position position="107"/>
    </location>
</feature>
<dbReference type="GO" id="GO:0005773">
    <property type="term" value="C:vacuole"/>
    <property type="evidence" value="ECO:0007669"/>
    <property type="project" value="UniProtKB-SubCell"/>
</dbReference>
<gene>
    <name evidence="15" type="ORF">BB560_003321</name>
</gene>
<keyword evidence="4 12" id="KW-0645">Protease</keyword>
<comment type="caution">
    <text evidence="15">The sequence shown here is derived from an EMBL/GenBank/DDBJ whole genome shotgun (WGS) entry which is preliminary data.</text>
</comment>
<evidence type="ECO:0000256" key="3">
    <source>
        <dbReference type="ARBA" id="ARBA00022554"/>
    </source>
</evidence>
<feature type="chain" id="PRO_5015494227" description="Peptidase A1 domain-containing protein" evidence="13">
    <location>
        <begin position="20"/>
        <end position="403"/>
    </location>
</feature>
<dbReference type="Proteomes" id="UP000245609">
    <property type="component" value="Unassembled WGS sequence"/>
</dbReference>
<feature type="disulfide bond" evidence="11">
    <location>
        <begin position="120"/>
        <end position="125"/>
    </location>
</feature>
<dbReference type="EMBL" id="MBFS01000552">
    <property type="protein sequence ID" value="PVV02233.1"/>
    <property type="molecule type" value="Genomic_DNA"/>
</dbReference>
<reference evidence="15 16" key="1">
    <citation type="journal article" date="2018" name="MBio">
        <title>Comparative Genomics Reveals the Core Gene Toolbox for the Fungus-Insect Symbiosis.</title>
        <authorList>
            <person name="Wang Y."/>
            <person name="Stata M."/>
            <person name="Wang W."/>
            <person name="Stajich J.E."/>
            <person name="White M.M."/>
            <person name="Moncalvo J.M."/>
        </authorList>
    </citation>
    <scope>NUCLEOTIDE SEQUENCE [LARGE SCALE GENOMIC DNA]</scope>
    <source>
        <strain evidence="15 16">SC-DP-2</strain>
    </source>
</reference>
<evidence type="ECO:0000256" key="4">
    <source>
        <dbReference type="ARBA" id="ARBA00022670"/>
    </source>
</evidence>
<dbReference type="OrthoDB" id="771136at2759"/>
<evidence type="ECO:0000256" key="10">
    <source>
        <dbReference type="PIRSR" id="PIRSR601461-1"/>
    </source>
</evidence>
<evidence type="ECO:0000256" key="13">
    <source>
        <dbReference type="SAM" id="SignalP"/>
    </source>
</evidence>
<evidence type="ECO:0000256" key="11">
    <source>
        <dbReference type="PIRSR" id="PIRSR601461-2"/>
    </source>
</evidence>
<evidence type="ECO:0000256" key="6">
    <source>
        <dbReference type="ARBA" id="ARBA00022750"/>
    </source>
</evidence>
<dbReference type="AlphaFoldDB" id="A0A2T9ZCA9"/>
<feature type="active site" evidence="10">
    <location>
        <position position="292"/>
    </location>
</feature>
<evidence type="ECO:0000256" key="1">
    <source>
        <dbReference type="ARBA" id="ARBA00004116"/>
    </source>
</evidence>
<dbReference type="GO" id="GO:0006508">
    <property type="term" value="P:proteolysis"/>
    <property type="evidence" value="ECO:0007669"/>
    <property type="project" value="UniProtKB-KW"/>
</dbReference>
<evidence type="ECO:0000256" key="8">
    <source>
        <dbReference type="ARBA" id="ARBA00023157"/>
    </source>
</evidence>
<evidence type="ECO:0000256" key="7">
    <source>
        <dbReference type="ARBA" id="ARBA00022801"/>
    </source>
</evidence>
<keyword evidence="5 13" id="KW-0732">Signal</keyword>
<keyword evidence="9" id="KW-0325">Glycoprotein</keyword>
<evidence type="ECO:0000256" key="2">
    <source>
        <dbReference type="ARBA" id="ARBA00007447"/>
    </source>
</evidence>
<keyword evidence="6 12" id="KW-0064">Aspartyl protease</keyword>
<evidence type="ECO:0000313" key="15">
    <source>
        <dbReference type="EMBL" id="PVV02233.1"/>
    </source>
</evidence>
<dbReference type="Pfam" id="PF00026">
    <property type="entry name" value="Asp"/>
    <property type="match status" value="1"/>
</dbReference>
<dbReference type="FunFam" id="2.40.70.10:FF:000002">
    <property type="entry name" value="Vacuolar aspartic proteinase"/>
    <property type="match status" value="1"/>
</dbReference>
<comment type="similarity">
    <text evidence="2 12">Belongs to the peptidase A1 family.</text>
</comment>
<keyword evidence="3" id="KW-0926">Vacuole</keyword>
<keyword evidence="8 11" id="KW-1015">Disulfide bond</keyword>
<dbReference type="PRINTS" id="PR00792">
    <property type="entry name" value="PEPSIN"/>
</dbReference>
<evidence type="ECO:0000313" key="16">
    <source>
        <dbReference type="Proteomes" id="UP000245609"/>
    </source>
</evidence>
<keyword evidence="7 12" id="KW-0378">Hydrolase</keyword>
<evidence type="ECO:0000256" key="5">
    <source>
        <dbReference type="ARBA" id="ARBA00022729"/>
    </source>
</evidence>
<accession>A0A2T9ZCA9</accession>
<feature type="signal peptide" evidence="13">
    <location>
        <begin position="1"/>
        <end position="19"/>
    </location>
</feature>
<keyword evidence="16" id="KW-1185">Reference proteome</keyword>
<dbReference type="FunFam" id="2.40.70.10:FF:000036">
    <property type="entry name" value="Vacuolar aspartic protease"/>
    <property type="match status" value="1"/>
</dbReference>
<dbReference type="InterPro" id="IPR001461">
    <property type="entry name" value="Aspartic_peptidase_A1"/>
</dbReference>
<dbReference type="PROSITE" id="PS51767">
    <property type="entry name" value="PEPTIDASE_A1"/>
    <property type="match status" value="1"/>
</dbReference>
<dbReference type="InterPro" id="IPR001969">
    <property type="entry name" value="Aspartic_peptidase_AS"/>
</dbReference>
<dbReference type="PANTHER" id="PTHR47966:SF51">
    <property type="entry name" value="BETA-SITE APP-CLEAVING ENZYME, ISOFORM A-RELATED"/>
    <property type="match status" value="1"/>
</dbReference>
<dbReference type="PROSITE" id="PS00141">
    <property type="entry name" value="ASP_PROTEASE"/>
    <property type="match status" value="2"/>
</dbReference>
<feature type="domain" description="Peptidase A1" evidence="14">
    <location>
        <begin position="89"/>
        <end position="400"/>
    </location>
</feature>
<protein>
    <recommendedName>
        <fullName evidence="14">Peptidase A1 domain-containing protein</fullName>
    </recommendedName>
</protein>
<evidence type="ECO:0000256" key="9">
    <source>
        <dbReference type="ARBA" id="ARBA00023180"/>
    </source>
</evidence>
<evidence type="ECO:0000259" key="14">
    <source>
        <dbReference type="PROSITE" id="PS51767"/>
    </source>
</evidence>
<dbReference type="STRING" id="133381.A0A2T9ZCA9"/>
<dbReference type="Gene3D" id="2.40.70.10">
    <property type="entry name" value="Acid Proteases"/>
    <property type="match status" value="2"/>
</dbReference>
<dbReference type="SUPFAM" id="SSF50630">
    <property type="entry name" value="Acid proteases"/>
    <property type="match status" value="1"/>
</dbReference>
<feature type="disulfide bond" evidence="11">
    <location>
        <begin position="326"/>
        <end position="359"/>
    </location>
</feature>
<organism evidence="15 16">
    <name type="scientific">Smittium megazygosporum</name>
    <dbReference type="NCBI Taxonomy" id="133381"/>
    <lineage>
        <taxon>Eukaryota</taxon>
        <taxon>Fungi</taxon>
        <taxon>Fungi incertae sedis</taxon>
        <taxon>Zoopagomycota</taxon>
        <taxon>Kickxellomycotina</taxon>
        <taxon>Harpellomycetes</taxon>
        <taxon>Harpellales</taxon>
        <taxon>Legeriomycetaceae</taxon>
        <taxon>Smittium</taxon>
    </lineage>
</organism>
<proteinExistence type="inferred from homology"/>
<evidence type="ECO:0000256" key="12">
    <source>
        <dbReference type="RuleBase" id="RU000454"/>
    </source>
</evidence>
<dbReference type="InterPro" id="IPR033121">
    <property type="entry name" value="PEPTIDASE_A1"/>
</dbReference>
<dbReference type="GO" id="GO:0004190">
    <property type="term" value="F:aspartic-type endopeptidase activity"/>
    <property type="evidence" value="ECO:0007669"/>
    <property type="project" value="UniProtKB-KW"/>
</dbReference>
<dbReference type="InterPro" id="IPR021109">
    <property type="entry name" value="Peptidase_aspartic_dom_sf"/>
</dbReference>
<name>A0A2T9ZCA9_9FUNG</name>
<sequence>MHLFINLALASALFYSASAKTLSVPIKKVEPESLDYLQAFANQASYLKQKYLGNAQVSYQENNALPFSLEDPKTAPVGVPISNYLNAQYYGEISLGSPPQKFQVVFDTGSSNLWVPSSSCSSIACYFHSKYDNSKSSTFKGNGTLFEIRYGSGSVKGIISNDVLNVGGVDIKGLDFGEATEEPGLAFIFGKFDGIFGLGYDNIAVNRVVPPFYRMIQDNLLDKPMFSFYLNDANNNASPPSELTFGGYNDKLFKGDLHWADVRRKGYWEVDLESFQLGDTKVDTPGTGAAIDTGTSLIALPSDLADIINKQIGGKKNFAGQYIVDCATVPNLPDFSMTYGGKKFVLKGSDYVLNVQGQCMSGFMGLDIPPPLGPIWVVGDVLLRRYYTVYDMGNNRVGFADSI</sequence>